<accession>A0ABT7LMF8</accession>
<dbReference type="Proteomes" id="UP001238603">
    <property type="component" value="Unassembled WGS sequence"/>
</dbReference>
<keyword evidence="5" id="KW-1185">Reference proteome</keyword>
<evidence type="ECO:0000259" key="3">
    <source>
        <dbReference type="PROSITE" id="PS50966"/>
    </source>
</evidence>
<feature type="domain" description="SWIM-type" evidence="3">
    <location>
        <begin position="39"/>
        <end position="91"/>
    </location>
</feature>
<evidence type="ECO:0000313" key="4">
    <source>
        <dbReference type="EMBL" id="MDL5034051.1"/>
    </source>
</evidence>
<reference evidence="4 5" key="1">
    <citation type="submission" date="2023-06" db="EMBL/GenBank/DDBJ databases">
        <title>Pelomonas sp. APW6 16S ribosomal RNA gene genome sequencing and assembly.</title>
        <authorList>
            <person name="Woo H."/>
        </authorList>
    </citation>
    <scope>NUCLEOTIDE SEQUENCE [LARGE SCALE GENOMIC DNA]</scope>
    <source>
        <strain evidence="4 5">APW6</strain>
    </source>
</reference>
<dbReference type="EMBL" id="JASVDS010000006">
    <property type="protein sequence ID" value="MDL5034051.1"/>
    <property type="molecule type" value="Genomic_DNA"/>
</dbReference>
<sequence length="723" mass="77295">MTSLRARLQEQLARYDDEGFAALANRGLLRRAQKDLERLTVHVSEDADTQVVVTVGEQHITFDERGPAKARCDCPASGVCQHILAAALGLRQLAEAGAGAAPSVPADRPATGPDAAPSAEPPQAGEPPVDPLAPLREALLAISPAALLRHAGKAGYRWAWQCVQDHDDTSWLRIGGSSHLVLTLQQPRLTLRYMGGGLEQLIADVALARIEKYQVAAVLAFQRAHGQALTPPEPAAAPRTQALDLGMDHALAATGAASLPVTRERLRLSARRLFADAVELGLSHLSAGMQERFTTLAVWAQGAEYPSLALLLRRLADHVELLLERAGGADEHRLLDELTLAHALVDALGAAAAQDLTPARLLGRARTRYDETGTLEVLGLGARPWRAASGYVGLTMLLWSPQEGFLSCTDARPESLRGFDPVARYHAPGPWTGLGAPQRATGQRLALLGAQLNEARRLSARESTHVTMLPPQAEAWSAEGLEPWTDWAALAASRQAGRSLLDRPGPMEEWAFLQPDRIGPCRFDDHRQTLLWPLWDAGGRELVAELPYDRFNAPALAHLEALPAGSVTDGLIVVAQVRSLGGRLRAEPLSLIRPGQAQPVSTLHFDAAPASPAAPGLLARWRQAWAARSETPRESGPPPVAVPGALLGARHTLQRLAERGLPSEVPDGWRAALQQLATETGVAGFTAFAALGPAARPGEALLRLNYIRLAYEALGGADADALE</sequence>
<gene>
    <name evidence="4" type="ORF">QRD43_19285</name>
</gene>
<dbReference type="RefSeq" id="WP_285984125.1">
    <property type="nucleotide sequence ID" value="NZ_JASVDS010000006.1"/>
</dbReference>
<evidence type="ECO:0000256" key="1">
    <source>
        <dbReference type="PROSITE-ProRule" id="PRU00325"/>
    </source>
</evidence>
<keyword evidence="1" id="KW-0863">Zinc-finger</keyword>
<dbReference type="InterPro" id="IPR007527">
    <property type="entry name" value="Znf_SWIM"/>
</dbReference>
<keyword evidence="1" id="KW-0862">Zinc</keyword>
<comment type="caution">
    <text evidence="4">The sequence shown here is derived from an EMBL/GenBank/DDBJ whole genome shotgun (WGS) entry which is preliminary data.</text>
</comment>
<protein>
    <recommendedName>
        <fullName evidence="3">SWIM-type domain-containing protein</fullName>
    </recommendedName>
</protein>
<evidence type="ECO:0000313" key="5">
    <source>
        <dbReference type="Proteomes" id="UP001238603"/>
    </source>
</evidence>
<keyword evidence="1" id="KW-0479">Metal-binding</keyword>
<proteinExistence type="predicted"/>
<organism evidence="4 5">
    <name type="scientific">Roseateles subflavus</name>
    <dbReference type="NCBI Taxonomy" id="3053353"/>
    <lineage>
        <taxon>Bacteria</taxon>
        <taxon>Pseudomonadati</taxon>
        <taxon>Pseudomonadota</taxon>
        <taxon>Betaproteobacteria</taxon>
        <taxon>Burkholderiales</taxon>
        <taxon>Sphaerotilaceae</taxon>
        <taxon>Roseateles</taxon>
    </lineage>
</organism>
<dbReference type="PROSITE" id="PS50966">
    <property type="entry name" value="ZF_SWIM"/>
    <property type="match status" value="1"/>
</dbReference>
<feature type="region of interest" description="Disordered" evidence="2">
    <location>
        <begin position="100"/>
        <end position="131"/>
    </location>
</feature>
<evidence type="ECO:0000256" key="2">
    <source>
        <dbReference type="SAM" id="MobiDB-lite"/>
    </source>
</evidence>
<name>A0ABT7LMF8_9BURK</name>